<organism evidence="2 3">
    <name type="scientific">Candidatus Mediterraneibacter gallistercoris</name>
    <dbReference type="NCBI Taxonomy" id="2838671"/>
    <lineage>
        <taxon>Bacteria</taxon>
        <taxon>Bacillati</taxon>
        <taxon>Bacillota</taxon>
        <taxon>Clostridia</taxon>
        <taxon>Lachnospirales</taxon>
        <taxon>Lachnospiraceae</taxon>
        <taxon>Mediterraneibacter</taxon>
    </lineage>
</organism>
<accession>A0A9D2T3E7</accession>
<comment type="caution">
    <text evidence="2">The sequence shown here is derived from an EMBL/GenBank/DDBJ whole genome shotgun (WGS) entry which is preliminary data.</text>
</comment>
<reference evidence="2" key="2">
    <citation type="submission" date="2021-04" db="EMBL/GenBank/DDBJ databases">
        <authorList>
            <person name="Gilroy R."/>
        </authorList>
    </citation>
    <scope>NUCLEOTIDE SEQUENCE</scope>
    <source>
        <strain evidence="2">CHK165-2605</strain>
    </source>
</reference>
<dbReference type="PANTHER" id="PTHR39201">
    <property type="entry name" value="EXPORTED PROTEIN-RELATED"/>
    <property type="match status" value="1"/>
</dbReference>
<proteinExistence type="predicted"/>
<feature type="domain" description="Flavodoxin-like" evidence="1">
    <location>
        <begin position="58"/>
        <end position="113"/>
    </location>
</feature>
<dbReference type="EMBL" id="DWWI01000205">
    <property type="protein sequence ID" value="HJC43996.1"/>
    <property type="molecule type" value="Genomic_DNA"/>
</dbReference>
<dbReference type="AlphaFoldDB" id="A0A9D2T3E7"/>
<dbReference type="GO" id="GO:0016651">
    <property type="term" value="F:oxidoreductase activity, acting on NAD(P)H"/>
    <property type="evidence" value="ECO:0007669"/>
    <property type="project" value="UniProtKB-ARBA"/>
</dbReference>
<evidence type="ECO:0000313" key="2">
    <source>
        <dbReference type="EMBL" id="HJC43996.1"/>
    </source>
</evidence>
<dbReference type="PANTHER" id="PTHR39201:SF1">
    <property type="entry name" value="FLAVODOXIN-LIKE DOMAIN-CONTAINING PROTEIN"/>
    <property type="match status" value="1"/>
</dbReference>
<dbReference type="InterPro" id="IPR029039">
    <property type="entry name" value="Flavoprotein-like_sf"/>
</dbReference>
<dbReference type="Pfam" id="PF12682">
    <property type="entry name" value="Flavodoxin_4"/>
    <property type="match status" value="1"/>
</dbReference>
<name>A0A9D2T3E7_9FIRM</name>
<reference evidence="2" key="1">
    <citation type="journal article" date="2021" name="PeerJ">
        <title>Extensive microbial diversity within the chicken gut microbiome revealed by metagenomics and culture.</title>
        <authorList>
            <person name="Gilroy R."/>
            <person name="Ravi A."/>
            <person name="Getino M."/>
            <person name="Pursley I."/>
            <person name="Horton D.L."/>
            <person name="Alikhan N.F."/>
            <person name="Baker D."/>
            <person name="Gharbi K."/>
            <person name="Hall N."/>
            <person name="Watson M."/>
            <person name="Adriaenssens E.M."/>
            <person name="Foster-Nyarko E."/>
            <person name="Jarju S."/>
            <person name="Secka A."/>
            <person name="Antonio M."/>
            <person name="Oren A."/>
            <person name="Chaudhuri R.R."/>
            <person name="La Ragione R."/>
            <person name="Hildebrand F."/>
            <person name="Pallen M.J."/>
        </authorList>
    </citation>
    <scope>NUCLEOTIDE SEQUENCE</scope>
    <source>
        <strain evidence="2">CHK165-2605</strain>
    </source>
</reference>
<gene>
    <name evidence="2" type="ORF">H9756_10040</name>
</gene>
<dbReference type="Proteomes" id="UP000823895">
    <property type="component" value="Unassembled WGS sequence"/>
</dbReference>
<protein>
    <recommendedName>
        <fullName evidence="1">Flavodoxin-like domain-containing protein</fullName>
    </recommendedName>
</protein>
<sequence>MDKVLQFFSMIITVCTQYTFKMFFTVKRNPCGKRHIQRTMMLACEKSVAMVRPMSRNWWGTIANPVRTFLHQNDFSGKTVVPFMTHGTSGLHVQDVTKLCPGAKVLNGHGIFNSYQVSTKKNAPENMENYQADIDRWLGKIGF</sequence>
<dbReference type="Gene3D" id="3.40.50.360">
    <property type="match status" value="1"/>
</dbReference>
<dbReference type="InterPro" id="IPR008254">
    <property type="entry name" value="Flavodoxin/NO_synth"/>
</dbReference>
<dbReference type="GO" id="GO:0010181">
    <property type="term" value="F:FMN binding"/>
    <property type="evidence" value="ECO:0007669"/>
    <property type="project" value="InterPro"/>
</dbReference>
<evidence type="ECO:0000259" key="1">
    <source>
        <dbReference type="Pfam" id="PF12682"/>
    </source>
</evidence>
<evidence type="ECO:0000313" key="3">
    <source>
        <dbReference type="Proteomes" id="UP000823895"/>
    </source>
</evidence>